<keyword evidence="2" id="KW-1185">Reference proteome</keyword>
<evidence type="ECO:0000313" key="2">
    <source>
        <dbReference type="Proteomes" id="UP001305414"/>
    </source>
</evidence>
<dbReference type="Proteomes" id="UP001305414">
    <property type="component" value="Unassembled WGS sequence"/>
</dbReference>
<dbReference type="EMBL" id="JAWHQM010000009">
    <property type="protein sequence ID" value="KAK5628679.1"/>
    <property type="molecule type" value="Genomic_DNA"/>
</dbReference>
<accession>A0AAN7UN05</accession>
<sequence>MLPRRSDKTALRDGTTCQTSQYLDERPASVDCPLRWAGLARRWADGGQGAIDGAIGWALEGRGT</sequence>
<gene>
    <name evidence="1" type="ORF">RRF57_004394</name>
</gene>
<comment type="caution">
    <text evidence="1">The sequence shown here is derived from an EMBL/GenBank/DDBJ whole genome shotgun (WGS) entry which is preliminary data.</text>
</comment>
<organism evidence="1 2">
    <name type="scientific">Xylaria bambusicola</name>
    <dbReference type="NCBI Taxonomy" id="326684"/>
    <lineage>
        <taxon>Eukaryota</taxon>
        <taxon>Fungi</taxon>
        <taxon>Dikarya</taxon>
        <taxon>Ascomycota</taxon>
        <taxon>Pezizomycotina</taxon>
        <taxon>Sordariomycetes</taxon>
        <taxon>Xylariomycetidae</taxon>
        <taxon>Xylariales</taxon>
        <taxon>Xylariaceae</taxon>
        <taxon>Xylaria</taxon>
    </lineage>
</organism>
<reference evidence="1 2" key="1">
    <citation type="submission" date="2023-10" db="EMBL/GenBank/DDBJ databases">
        <title>Draft genome sequence of Xylaria bambusicola isolate GMP-LS, the root and basal stem rot pathogen of sugarcane in Indonesia.</title>
        <authorList>
            <person name="Selvaraj P."/>
            <person name="Muralishankar V."/>
            <person name="Muruganantham S."/>
            <person name="Sp S."/>
            <person name="Haryani S."/>
            <person name="Lau K.J.X."/>
            <person name="Naqvi N.I."/>
        </authorList>
    </citation>
    <scope>NUCLEOTIDE SEQUENCE [LARGE SCALE GENOMIC DNA]</scope>
    <source>
        <strain evidence="1">GMP-LS</strain>
    </source>
</reference>
<dbReference type="AlphaFoldDB" id="A0AAN7UN05"/>
<protein>
    <submittedName>
        <fullName evidence="1">Uncharacterized protein</fullName>
    </submittedName>
</protein>
<proteinExistence type="predicted"/>
<evidence type="ECO:0000313" key="1">
    <source>
        <dbReference type="EMBL" id="KAK5628679.1"/>
    </source>
</evidence>
<name>A0AAN7UN05_9PEZI</name>